<proteinExistence type="predicted"/>
<evidence type="ECO:0000313" key="1">
    <source>
        <dbReference type="EMBL" id="MEE6113171.1"/>
    </source>
</evidence>
<gene>
    <name evidence="1" type="ORF">M5S25_08195</name>
</gene>
<sequence length="157" mass="17834">MNDNILKLNATFTQNSPINIRFNNYLEEHLDSITSSILVIISGKIATGKSIFLSKITEQKNVVLINSLLDLNKKAPNLNDKDILGIDVSNFQELNIIIKQLETLKNPIIITTIEYIYLESLTNWQAFINSRKKLTKMRNAPIHLHLTQSLITANALF</sequence>
<dbReference type="Proteomes" id="UP001352533">
    <property type="component" value="Unassembled WGS sequence"/>
</dbReference>
<evidence type="ECO:0000313" key="2">
    <source>
        <dbReference type="Proteomes" id="UP001352533"/>
    </source>
</evidence>
<protein>
    <submittedName>
        <fullName evidence="1">Uncharacterized protein</fullName>
    </submittedName>
</protein>
<keyword evidence="2" id="KW-1185">Reference proteome</keyword>
<organism evidence="1 2">
    <name type="scientific">Avibacterium paragallinarum</name>
    <name type="common">Haemophilus gallinarum</name>
    <dbReference type="NCBI Taxonomy" id="728"/>
    <lineage>
        <taxon>Bacteria</taxon>
        <taxon>Pseudomonadati</taxon>
        <taxon>Pseudomonadota</taxon>
        <taxon>Gammaproteobacteria</taxon>
        <taxon>Pasteurellales</taxon>
        <taxon>Pasteurellaceae</taxon>
        <taxon>Avibacterium</taxon>
    </lineage>
</organism>
<name>A0ABU7QRJ9_AVIPA</name>
<dbReference type="RefSeq" id="WP_194751617.1">
    <property type="nucleotide sequence ID" value="NZ_JACEWB010000017.1"/>
</dbReference>
<reference evidence="1 2" key="1">
    <citation type="journal article" date="2022" name="Front. Microbiol.">
        <title>Commensal bacteria contribute to the growth of multidrug-resistant Avibacterium paragallinarum in chickens.</title>
        <authorList>
            <person name="Zhu J."/>
            <person name="Chen Y."/>
            <person name="Wu Y."/>
            <person name="Wang Y."/>
            <person name="Zhu K."/>
        </authorList>
    </citation>
    <scope>NUCLEOTIDE SEQUENCE [LARGE SCALE GENOMIC DNA]</scope>
    <source>
        <strain evidence="1 2">AV12</strain>
    </source>
</reference>
<dbReference type="EMBL" id="JAMDKS010000017">
    <property type="protein sequence ID" value="MEE6113171.1"/>
    <property type="molecule type" value="Genomic_DNA"/>
</dbReference>
<accession>A0ABU7QRJ9</accession>
<comment type="caution">
    <text evidence="1">The sequence shown here is derived from an EMBL/GenBank/DDBJ whole genome shotgun (WGS) entry which is preliminary data.</text>
</comment>